<evidence type="ECO:0000256" key="7">
    <source>
        <dbReference type="ARBA" id="ARBA00023136"/>
    </source>
</evidence>
<evidence type="ECO:0000256" key="2">
    <source>
        <dbReference type="ARBA" id="ARBA00004442"/>
    </source>
</evidence>
<reference evidence="13 14" key="2">
    <citation type="submission" date="2020-05" db="EMBL/GenBank/DDBJ databases">
        <title>Draft genome sequence of Desulfovibrio sp. strainFSS-1.</title>
        <authorList>
            <person name="Shimoshige H."/>
            <person name="Kobayashi H."/>
            <person name="Maekawa T."/>
        </authorList>
    </citation>
    <scope>NUCLEOTIDE SEQUENCE [LARGE SCALE GENOMIC DNA]</scope>
    <source>
        <strain evidence="13 14">SIID29052-01</strain>
    </source>
</reference>
<evidence type="ECO:0000256" key="8">
    <source>
        <dbReference type="ARBA" id="ARBA00023237"/>
    </source>
</evidence>
<keyword evidence="5 11" id="KW-0812">Transmembrane</keyword>
<dbReference type="PRINTS" id="PR01021">
    <property type="entry name" value="OMPADOMAIN"/>
</dbReference>
<evidence type="ECO:0000256" key="4">
    <source>
        <dbReference type="ARBA" id="ARBA00022475"/>
    </source>
</evidence>
<evidence type="ECO:0000256" key="10">
    <source>
        <dbReference type="SAM" id="MobiDB-lite"/>
    </source>
</evidence>
<evidence type="ECO:0000256" key="6">
    <source>
        <dbReference type="ARBA" id="ARBA00022989"/>
    </source>
</evidence>
<feature type="region of interest" description="Disordered" evidence="10">
    <location>
        <begin position="66"/>
        <end position="126"/>
    </location>
</feature>
<evidence type="ECO:0000256" key="9">
    <source>
        <dbReference type="PROSITE-ProRule" id="PRU00473"/>
    </source>
</evidence>
<feature type="transmembrane region" description="Helical" evidence="11">
    <location>
        <begin position="20"/>
        <end position="40"/>
    </location>
</feature>
<evidence type="ECO:0000256" key="11">
    <source>
        <dbReference type="SAM" id="Phobius"/>
    </source>
</evidence>
<dbReference type="SUPFAM" id="SSF103088">
    <property type="entry name" value="OmpA-like"/>
    <property type="match status" value="1"/>
</dbReference>
<dbReference type="InterPro" id="IPR025713">
    <property type="entry name" value="MotB-like_N_dom"/>
</dbReference>
<accession>A0A6V8LPW6</accession>
<evidence type="ECO:0000313" key="13">
    <source>
        <dbReference type="EMBL" id="GFK92591.1"/>
    </source>
</evidence>
<dbReference type="Pfam" id="PF13677">
    <property type="entry name" value="MotB_plug"/>
    <property type="match status" value="1"/>
</dbReference>
<dbReference type="InterPro" id="IPR006665">
    <property type="entry name" value="OmpA-like"/>
</dbReference>
<dbReference type="Gene3D" id="3.30.1330.60">
    <property type="entry name" value="OmpA-like domain"/>
    <property type="match status" value="1"/>
</dbReference>
<proteinExistence type="inferred from homology"/>
<reference evidence="13 14" key="1">
    <citation type="submission" date="2020-04" db="EMBL/GenBank/DDBJ databases">
        <authorList>
            <consortium name="Desulfovibrio sp. FSS-1 genome sequencing consortium"/>
            <person name="Shimoshige H."/>
            <person name="Kobayashi H."/>
            <person name="Maekawa T."/>
        </authorList>
    </citation>
    <scope>NUCLEOTIDE SEQUENCE [LARGE SCALE GENOMIC DNA]</scope>
    <source>
        <strain evidence="13 14">SIID29052-01</strain>
    </source>
</reference>
<dbReference type="GO" id="GO:0005886">
    <property type="term" value="C:plasma membrane"/>
    <property type="evidence" value="ECO:0007669"/>
    <property type="project" value="UniProtKB-SubCell"/>
</dbReference>
<dbReference type="InterPro" id="IPR036737">
    <property type="entry name" value="OmpA-like_sf"/>
</dbReference>
<dbReference type="Proteomes" id="UP000494245">
    <property type="component" value="Unassembled WGS sequence"/>
</dbReference>
<evidence type="ECO:0000256" key="1">
    <source>
        <dbReference type="ARBA" id="ARBA00004162"/>
    </source>
</evidence>
<dbReference type="InterPro" id="IPR050330">
    <property type="entry name" value="Bact_OuterMem_StrucFunc"/>
</dbReference>
<dbReference type="CDD" id="cd07185">
    <property type="entry name" value="OmpA_C-like"/>
    <property type="match status" value="1"/>
</dbReference>
<protein>
    <submittedName>
        <fullName evidence="13">Motility protein B</fullName>
    </submittedName>
</protein>
<dbReference type="PANTHER" id="PTHR30329">
    <property type="entry name" value="STATOR ELEMENT OF FLAGELLAR MOTOR COMPLEX"/>
    <property type="match status" value="1"/>
</dbReference>
<comment type="caution">
    <text evidence="13">The sequence shown here is derived from an EMBL/GenBank/DDBJ whole genome shotgun (WGS) entry which is preliminary data.</text>
</comment>
<dbReference type="InterPro" id="IPR006664">
    <property type="entry name" value="OMP_bac"/>
</dbReference>
<dbReference type="EMBL" id="BLTE01000001">
    <property type="protein sequence ID" value="GFK92591.1"/>
    <property type="molecule type" value="Genomic_DNA"/>
</dbReference>
<keyword evidence="8" id="KW-0998">Cell outer membrane</keyword>
<sequence>MLMFQKLRGRFKDEDEGTWFISLADLLTLLLCFFVVMLSVSSVDQDRYRKVAQSMEAALAAEKAKRQALAERQPDRPMGSSLHPEPVPDGQYYPVIQPPLPPQVYQSVGDPVAGPGQGDGPGPTARLKTLDEIESEMSVRFAKDPAGIQVEKRQGGVAITLKGAVLFQSGSADLAPSSRPYLDSIAQSLRATPYRVTVEGHTDNLPIQSFLFPSNWELSAARASRVARYLIDHGVPRDRIQIAGFAETRPVAPNENAQGQPLPDNQARNRRVVVQINP</sequence>
<dbReference type="RefSeq" id="WP_173080797.1">
    <property type="nucleotide sequence ID" value="NZ_BLTE01000001.1"/>
</dbReference>
<dbReference type="AlphaFoldDB" id="A0A6V8LPW6"/>
<dbReference type="GO" id="GO:0009279">
    <property type="term" value="C:cell outer membrane"/>
    <property type="evidence" value="ECO:0007669"/>
    <property type="project" value="UniProtKB-SubCell"/>
</dbReference>
<keyword evidence="14" id="KW-1185">Reference proteome</keyword>
<feature type="domain" description="OmpA-like" evidence="12">
    <location>
        <begin position="154"/>
        <end position="278"/>
    </location>
</feature>
<comment type="subcellular location">
    <subcellularLocation>
        <location evidence="1">Cell membrane</location>
        <topology evidence="1">Single-pass membrane protein</topology>
    </subcellularLocation>
    <subcellularLocation>
        <location evidence="2">Cell outer membrane</location>
    </subcellularLocation>
</comment>
<dbReference type="PROSITE" id="PS51123">
    <property type="entry name" value="OMPA_2"/>
    <property type="match status" value="1"/>
</dbReference>
<keyword evidence="7 9" id="KW-0472">Membrane</keyword>
<dbReference type="Pfam" id="PF00691">
    <property type="entry name" value="OmpA"/>
    <property type="match status" value="1"/>
</dbReference>
<organism evidence="13 14">
    <name type="scientific">Fundidesulfovibrio magnetotacticus</name>
    <dbReference type="NCBI Taxonomy" id="2730080"/>
    <lineage>
        <taxon>Bacteria</taxon>
        <taxon>Pseudomonadati</taxon>
        <taxon>Thermodesulfobacteriota</taxon>
        <taxon>Desulfovibrionia</taxon>
        <taxon>Desulfovibrionales</taxon>
        <taxon>Desulfovibrionaceae</taxon>
        <taxon>Fundidesulfovibrio</taxon>
    </lineage>
</organism>
<evidence type="ECO:0000313" key="14">
    <source>
        <dbReference type="Proteomes" id="UP000494245"/>
    </source>
</evidence>
<evidence type="ECO:0000256" key="3">
    <source>
        <dbReference type="ARBA" id="ARBA00008914"/>
    </source>
</evidence>
<gene>
    <name evidence="13" type="primary">motB_1</name>
    <name evidence="13" type="ORF">NNJEOMEG_00416</name>
</gene>
<evidence type="ECO:0000256" key="5">
    <source>
        <dbReference type="ARBA" id="ARBA00022692"/>
    </source>
</evidence>
<comment type="similarity">
    <text evidence="3">Belongs to the MotB family.</text>
</comment>
<name>A0A6V8LPW6_9BACT</name>
<feature type="compositionally biased region" description="Basic and acidic residues" evidence="10">
    <location>
        <begin position="66"/>
        <end position="75"/>
    </location>
</feature>
<dbReference type="PANTHER" id="PTHR30329:SF21">
    <property type="entry name" value="LIPOPROTEIN YIAD-RELATED"/>
    <property type="match status" value="1"/>
</dbReference>
<keyword evidence="6 11" id="KW-1133">Transmembrane helix</keyword>
<keyword evidence="4" id="KW-1003">Cell membrane</keyword>
<evidence type="ECO:0000259" key="12">
    <source>
        <dbReference type="PROSITE" id="PS51123"/>
    </source>
</evidence>